<evidence type="ECO:0000313" key="9">
    <source>
        <dbReference type="EMBL" id="KAI8040248.1"/>
    </source>
</evidence>
<feature type="domain" description="Chitin-binding type-2" evidence="7">
    <location>
        <begin position="32"/>
        <end position="92"/>
    </location>
</feature>
<dbReference type="SMART" id="SM00494">
    <property type="entry name" value="ChtBD2"/>
    <property type="match status" value="5"/>
</dbReference>
<organism evidence="8 10">
    <name type="scientific">Drosophila gunungcola</name>
    <name type="common">fruit fly</name>
    <dbReference type="NCBI Taxonomy" id="103775"/>
    <lineage>
        <taxon>Eukaryota</taxon>
        <taxon>Metazoa</taxon>
        <taxon>Ecdysozoa</taxon>
        <taxon>Arthropoda</taxon>
        <taxon>Hexapoda</taxon>
        <taxon>Insecta</taxon>
        <taxon>Pterygota</taxon>
        <taxon>Neoptera</taxon>
        <taxon>Endopterygota</taxon>
        <taxon>Diptera</taxon>
        <taxon>Brachycera</taxon>
        <taxon>Muscomorpha</taxon>
        <taxon>Ephydroidea</taxon>
        <taxon>Drosophilidae</taxon>
        <taxon>Drosophila</taxon>
        <taxon>Sophophora</taxon>
    </lineage>
</organism>
<feature type="signal peptide" evidence="6">
    <location>
        <begin position="1"/>
        <end position="24"/>
    </location>
</feature>
<keyword evidence="4" id="KW-1015">Disulfide bond</keyword>
<evidence type="ECO:0000256" key="3">
    <source>
        <dbReference type="ARBA" id="ARBA00022737"/>
    </source>
</evidence>
<dbReference type="EMBL" id="JAMKOV010000015">
    <property type="protein sequence ID" value="KAI8036692.1"/>
    <property type="molecule type" value="Genomic_DNA"/>
</dbReference>
<dbReference type="InterPro" id="IPR036508">
    <property type="entry name" value="Chitin-bd_dom_sf"/>
</dbReference>
<dbReference type="OrthoDB" id="7886528at2759"/>
<proteinExistence type="predicted"/>
<dbReference type="GO" id="GO:0008061">
    <property type="term" value="F:chitin binding"/>
    <property type="evidence" value="ECO:0007669"/>
    <property type="project" value="UniProtKB-KW"/>
</dbReference>
<dbReference type="Proteomes" id="UP001059596">
    <property type="component" value="Unassembled WGS sequence"/>
</dbReference>
<evidence type="ECO:0000259" key="7">
    <source>
        <dbReference type="PROSITE" id="PS50940"/>
    </source>
</evidence>
<evidence type="ECO:0000256" key="6">
    <source>
        <dbReference type="SAM" id="SignalP"/>
    </source>
</evidence>
<keyword evidence="2 6" id="KW-0732">Signal</keyword>
<dbReference type="PROSITE" id="PS50940">
    <property type="entry name" value="CHIT_BIND_II"/>
    <property type="match status" value="4"/>
</dbReference>
<keyword evidence="1" id="KW-0147">Chitin-binding</keyword>
<evidence type="ECO:0000313" key="10">
    <source>
        <dbReference type="Proteomes" id="UP001059596"/>
    </source>
</evidence>
<name>A0A9Q0BLA8_9MUSC</name>
<keyword evidence="5" id="KW-0325">Glycoprotein</keyword>
<dbReference type="AlphaFoldDB" id="A0A9Q0BLA8"/>
<evidence type="ECO:0000256" key="1">
    <source>
        <dbReference type="ARBA" id="ARBA00022669"/>
    </source>
</evidence>
<evidence type="ECO:0000256" key="5">
    <source>
        <dbReference type="ARBA" id="ARBA00023180"/>
    </source>
</evidence>
<dbReference type="PANTHER" id="PTHR23301:SF106">
    <property type="entry name" value="CHITIN-BINDING TYPE-2 DOMAIN-CONTAINING PROTEIN-RELATED"/>
    <property type="match status" value="1"/>
</dbReference>
<feature type="domain" description="Chitin-binding type-2" evidence="7">
    <location>
        <begin position="216"/>
        <end position="283"/>
    </location>
</feature>
<dbReference type="Pfam" id="PF01607">
    <property type="entry name" value="CBM_14"/>
    <property type="match status" value="4"/>
</dbReference>
<dbReference type="Gene3D" id="2.170.140.10">
    <property type="entry name" value="Chitin binding domain"/>
    <property type="match status" value="2"/>
</dbReference>
<evidence type="ECO:0000313" key="8">
    <source>
        <dbReference type="EMBL" id="KAI8036692.1"/>
    </source>
</evidence>
<dbReference type="SUPFAM" id="SSF57625">
    <property type="entry name" value="Invertebrate chitin-binding proteins"/>
    <property type="match status" value="3"/>
</dbReference>
<protein>
    <recommendedName>
        <fullName evidence="7">Chitin-binding type-2 domain-containing protein</fullName>
    </recommendedName>
</protein>
<dbReference type="PANTHER" id="PTHR23301">
    <property type="entry name" value="CHITIN BINDING PERITROPHIN-A"/>
    <property type="match status" value="1"/>
</dbReference>
<gene>
    <name evidence="9" type="ORF">M5D96_006188</name>
    <name evidence="8" type="ORF">M5D96_010493</name>
</gene>
<dbReference type="InterPro" id="IPR002557">
    <property type="entry name" value="Chitin-bd_dom"/>
</dbReference>
<evidence type="ECO:0000256" key="2">
    <source>
        <dbReference type="ARBA" id="ARBA00022729"/>
    </source>
</evidence>
<dbReference type="GO" id="GO:0005576">
    <property type="term" value="C:extracellular region"/>
    <property type="evidence" value="ECO:0007669"/>
    <property type="project" value="InterPro"/>
</dbReference>
<keyword evidence="10" id="KW-1185">Reference proteome</keyword>
<sequence length="342" mass="38144">MRGLSSSLILQASLLVLMVGLSTQTQFFNSTQDVCRLFKDGTQLRKPGTCNEWIECKNFVTAETGTCPEKTPYFSLTNNKCYSKSDTSYCDTSKLCTASTKGYVGDTLNCANWYLCDGKVLKGQGACPSGMYFDQEKQMCVYAENTVCTATFEWCNIVPVTKVAFRDEANCNKYFTCTKKFVLEPHTCETGKYFDVATGTCIDSKLVVCDSHPLPENVCGTKKLAVRNKFVSDGATCRGYYYCRDLGSGVPDPDPIFQQCNEDTFFNQERQGCMPRESQKCTFDRCDGRQDGFEVTETDGCHNYVECVDGREGTVFSCENEYFNVATQKCTATKTSYEACSA</sequence>
<comment type="caution">
    <text evidence="8">The sequence shown here is derived from an EMBL/GenBank/DDBJ whole genome shotgun (WGS) entry which is preliminary data.</text>
</comment>
<accession>A0A9Q0BLA8</accession>
<keyword evidence="3" id="KW-0677">Repeat</keyword>
<feature type="domain" description="Chitin-binding type-2" evidence="7">
    <location>
        <begin position="93"/>
        <end position="150"/>
    </location>
</feature>
<feature type="domain" description="Chitin-binding type-2" evidence="7">
    <location>
        <begin position="152"/>
        <end position="211"/>
    </location>
</feature>
<dbReference type="InterPro" id="IPR051940">
    <property type="entry name" value="Chitin_bind-dev_reg"/>
</dbReference>
<feature type="chain" id="PRO_5040654011" description="Chitin-binding type-2 domain-containing protein" evidence="6">
    <location>
        <begin position="25"/>
        <end position="342"/>
    </location>
</feature>
<reference evidence="8" key="1">
    <citation type="journal article" date="2023" name="Genome Biol. Evol.">
        <title>Long-read-based Genome Assembly of Drosophila gunungcola Reveals Fewer Chemosensory Genes in Flower-breeding Species.</title>
        <authorList>
            <person name="Negi A."/>
            <person name="Liao B.Y."/>
            <person name="Yeh S.D."/>
        </authorList>
    </citation>
    <scope>NUCLEOTIDE SEQUENCE</scope>
    <source>
        <strain evidence="8">Sukarami</strain>
    </source>
</reference>
<dbReference type="EMBL" id="JAMKOV010000004">
    <property type="protein sequence ID" value="KAI8040248.1"/>
    <property type="molecule type" value="Genomic_DNA"/>
</dbReference>
<evidence type="ECO:0000256" key="4">
    <source>
        <dbReference type="ARBA" id="ARBA00023157"/>
    </source>
</evidence>